<reference evidence="1" key="3">
    <citation type="submission" date="2012-09" db="EMBL/GenBank/DDBJ databases">
        <authorList>
            <consortium name="VectorBase"/>
        </authorList>
    </citation>
    <scope>NUCLEOTIDE SEQUENCE</scope>
    <source>
        <strain evidence="1">Liverpool</strain>
    </source>
</reference>
<name>Q17E93_AEDAE</name>
<dbReference type="Proteomes" id="UP000682892">
    <property type="component" value="Chromosome 3"/>
</dbReference>
<evidence type="ECO:0000313" key="1">
    <source>
        <dbReference type="EMBL" id="EAT44785.1"/>
    </source>
</evidence>
<proteinExistence type="predicted"/>
<dbReference type="EMBL" id="CH477284">
    <property type="protein sequence ID" value="EAT44785.1"/>
    <property type="molecule type" value="Genomic_DNA"/>
</dbReference>
<reference evidence="1" key="1">
    <citation type="submission" date="2005-10" db="EMBL/GenBank/DDBJ databases">
        <authorList>
            <person name="Loftus B.J."/>
            <person name="Nene V.M."/>
            <person name="Hannick L.I."/>
            <person name="Bidwell S."/>
            <person name="Haas B."/>
            <person name="Amedeo P."/>
            <person name="Orvis J."/>
            <person name="Wortman J.R."/>
            <person name="White O.R."/>
            <person name="Salzberg S."/>
            <person name="Shumway M."/>
            <person name="Koo H."/>
            <person name="Zhao Y."/>
            <person name="Holmes M."/>
            <person name="Miller J."/>
            <person name="Schatz M."/>
            <person name="Pop M."/>
            <person name="Pai G."/>
            <person name="Utterback T."/>
            <person name="Rogers Y.-H."/>
            <person name="Kravitz S."/>
            <person name="Fraser C.M."/>
        </authorList>
    </citation>
    <scope>NUCLEOTIDE SEQUENCE</scope>
    <source>
        <strain evidence="1">Liverpool</strain>
    </source>
</reference>
<evidence type="ECO:0000313" key="2">
    <source>
        <dbReference type="Proteomes" id="UP000682892"/>
    </source>
</evidence>
<gene>
    <name evidence="1" type="ORF">AaeL_AAEL003880</name>
</gene>
<protein>
    <submittedName>
        <fullName evidence="1">AAEL003880-PA</fullName>
    </submittedName>
</protein>
<dbReference type="PaxDb" id="7159-AAEL003880-PA"/>
<dbReference type="AlphaFoldDB" id="Q17E93"/>
<sequence length="53" mass="6261">MRMCLLSVRLRFKQLCIVSICFYKAKSYRFSKDVFNHIGSSICKSDGPRRRNT</sequence>
<organism evidence="1 2">
    <name type="scientific">Aedes aegypti</name>
    <name type="common">Yellowfever mosquito</name>
    <name type="synonym">Culex aegypti</name>
    <dbReference type="NCBI Taxonomy" id="7159"/>
    <lineage>
        <taxon>Eukaryota</taxon>
        <taxon>Metazoa</taxon>
        <taxon>Ecdysozoa</taxon>
        <taxon>Arthropoda</taxon>
        <taxon>Hexapoda</taxon>
        <taxon>Insecta</taxon>
        <taxon>Pterygota</taxon>
        <taxon>Neoptera</taxon>
        <taxon>Endopterygota</taxon>
        <taxon>Diptera</taxon>
        <taxon>Nematocera</taxon>
        <taxon>Culicoidea</taxon>
        <taxon>Culicidae</taxon>
        <taxon>Culicinae</taxon>
        <taxon>Aedini</taxon>
        <taxon>Aedes</taxon>
        <taxon>Stegomyia</taxon>
    </lineage>
</organism>
<accession>Q17E93</accession>
<dbReference type="HOGENOM" id="CLU_3070500_0_0_1"/>
<reference evidence="1" key="2">
    <citation type="journal article" date="2007" name="Science">
        <title>Genome sequence of Aedes aegypti, a major arbovirus vector.</title>
        <authorList>
            <person name="Nene V."/>
            <person name="Wortman J.R."/>
            <person name="Lawson D."/>
            <person name="Haas B."/>
            <person name="Kodira C."/>
            <person name="Tu Z.J."/>
            <person name="Loftus B."/>
            <person name="Xi Z."/>
            <person name="Megy K."/>
            <person name="Grabherr M."/>
            <person name="Ren Q."/>
            <person name="Zdobnov E.M."/>
            <person name="Lobo N.F."/>
            <person name="Campbell K.S."/>
            <person name="Brown S.E."/>
            <person name="Bonaldo M.F."/>
            <person name="Zhu J."/>
            <person name="Sinkins S.P."/>
            <person name="Hogenkamp D.G."/>
            <person name="Amedeo P."/>
            <person name="Arensburger P."/>
            <person name="Atkinson P.W."/>
            <person name="Bidwell S."/>
            <person name="Biedler J."/>
            <person name="Birney E."/>
            <person name="Bruggner R.V."/>
            <person name="Costas J."/>
            <person name="Coy M.R."/>
            <person name="Crabtree J."/>
            <person name="Crawford M."/>
            <person name="Debruyn B."/>
            <person name="Decaprio D."/>
            <person name="Eiglmeier K."/>
            <person name="Eisenstadt E."/>
            <person name="El-Dorry H."/>
            <person name="Gelbart W.M."/>
            <person name="Gomes S.L."/>
            <person name="Hammond M."/>
            <person name="Hannick L.I."/>
            <person name="Hogan J.R."/>
            <person name="Holmes M.H."/>
            <person name="Jaffe D."/>
            <person name="Johnston J.S."/>
            <person name="Kennedy R.C."/>
            <person name="Koo H."/>
            <person name="Kravitz S."/>
            <person name="Kriventseva E.V."/>
            <person name="Kulp D."/>
            <person name="Labutti K."/>
            <person name="Lee E."/>
            <person name="Li S."/>
            <person name="Lovin D.D."/>
            <person name="Mao C."/>
            <person name="Mauceli E."/>
            <person name="Menck C.F."/>
            <person name="Miller J.R."/>
            <person name="Montgomery P."/>
            <person name="Mori A."/>
            <person name="Nascimento A.L."/>
            <person name="Naveira H.F."/>
            <person name="Nusbaum C."/>
            <person name="O'leary S."/>
            <person name="Orvis J."/>
            <person name="Pertea M."/>
            <person name="Quesneville H."/>
            <person name="Reidenbach K.R."/>
            <person name="Rogers Y.H."/>
            <person name="Roth C.W."/>
            <person name="Schneider J.R."/>
            <person name="Schatz M."/>
            <person name="Shumway M."/>
            <person name="Stanke M."/>
            <person name="Stinson E.O."/>
            <person name="Tubio J.M."/>
            <person name="Vanzee J.P."/>
            <person name="Verjovski-Almeida S."/>
            <person name="Werner D."/>
            <person name="White O."/>
            <person name="Wyder S."/>
            <person name="Zeng Q."/>
            <person name="Zhao Q."/>
            <person name="Zhao Y."/>
            <person name="Hill C.A."/>
            <person name="Raikhel A.S."/>
            <person name="Soares M.B."/>
            <person name="Knudson D.L."/>
            <person name="Lee N.H."/>
            <person name="Galagan J."/>
            <person name="Salzberg S.L."/>
            <person name="Paulsen I.T."/>
            <person name="Dimopoulos G."/>
            <person name="Collins F.H."/>
            <person name="Birren B."/>
            <person name="Fraser-Liggett C.M."/>
            <person name="Severson D.W."/>
        </authorList>
    </citation>
    <scope>NUCLEOTIDE SEQUENCE [LARGE SCALE GENOMIC DNA]</scope>
    <source>
        <strain evidence="1">Liverpool</strain>
    </source>
</reference>